<keyword evidence="3 10" id="KW-0813">Transport</keyword>
<protein>
    <recommendedName>
        <fullName evidence="9">sn-glycerol-3-phosphate transport system permease protein UgpA</fullName>
    </recommendedName>
</protein>
<dbReference type="InterPro" id="IPR050809">
    <property type="entry name" value="UgpAE/MalFG_permease"/>
</dbReference>
<dbReference type="Proteomes" id="UP000266178">
    <property type="component" value="Unassembled WGS sequence"/>
</dbReference>
<keyword evidence="13" id="KW-1185">Reference proteome</keyword>
<evidence type="ECO:0000256" key="1">
    <source>
        <dbReference type="ARBA" id="ARBA00004429"/>
    </source>
</evidence>
<evidence type="ECO:0000256" key="5">
    <source>
        <dbReference type="ARBA" id="ARBA00022519"/>
    </source>
</evidence>
<dbReference type="InterPro" id="IPR000515">
    <property type="entry name" value="MetI-like"/>
</dbReference>
<feature type="transmembrane region" description="Helical" evidence="10">
    <location>
        <begin position="208"/>
        <end position="228"/>
    </location>
</feature>
<dbReference type="PANTHER" id="PTHR43227:SF9">
    <property type="entry name" value="SN-GLYCEROL-3-PHOSPHATE TRANSPORT SYSTEM PERMEASE PROTEIN UGPA"/>
    <property type="match status" value="1"/>
</dbReference>
<gene>
    <name evidence="12" type="primary">ugpA_1</name>
    <name evidence="12" type="ORF">Mgrana_01036</name>
</gene>
<feature type="transmembrane region" description="Helical" evidence="10">
    <location>
        <begin position="268"/>
        <end position="287"/>
    </location>
</feature>
<evidence type="ECO:0000256" key="8">
    <source>
        <dbReference type="ARBA" id="ARBA00023136"/>
    </source>
</evidence>
<comment type="similarity">
    <text evidence="10">Belongs to the binding-protein-dependent transport system permease family.</text>
</comment>
<comment type="subunit">
    <text evidence="2">The complex is composed of two ATP-binding proteins (UgpC), two transmembrane proteins (UgpA and UgpE) and a solute-binding protein (UgpB).</text>
</comment>
<comment type="caution">
    <text evidence="12">The sequence shown here is derived from an EMBL/GenBank/DDBJ whole genome shotgun (WGS) entry which is preliminary data.</text>
</comment>
<keyword evidence="7 10" id="KW-1133">Transmembrane helix</keyword>
<proteinExistence type="inferred from homology"/>
<keyword evidence="8 10" id="KW-0472">Membrane</keyword>
<dbReference type="CDD" id="cd06261">
    <property type="entry name" value="TM_PBP2"/>
    <property type="match status" value="1"/>
</dbReference>
<dbReference type="Pfam" id="PF00528">
    <property type="entry name" value="BPD_transp_1"/>
    <property type="match status" value="1"/>
</dbReference>
<evidence type="ECO:0000256" key="6">
    <source>
        <dbReference type="ARBA" id="ARBA00022692"/>
    </source>
</evidence>
<evidence type="ECO:0000256" key="2">
    <source>
        <dbReference type="ARBA" id="ARBA00011557"/>
    </source>
</evidence>
<evidence type="ECO:0000256" key="10">
    <source>
        <dbReference type="RuleBase" id="RU363032"/>
    </source>
</evidence>
<feature type="transmembrane region" description="Helical" evidence="10">
    <location>
        <begin position="150"/>
        <end position="167"/>
    </location>
</feature>
<feature type="transmembrane region" description="Helical" evidence="10">
    <location>
        <begin position="109"/>
        <end position="130"/>
    </location>
</feature>
<evidence type="ECO:0000256" key="7">
    <source>
        <dbReference type="ARBA" id="ARBA00022989"/>
    </source>
</evidence>
<dbReference type="EMBL" id="QWLB01000010">
    <property type="protein sequence ID" value="RIH93077.1"/>
    <property type="molecule type" value="Genomic_DNA"/>
</dbReference>
<dbReference type="PROSITE" id="PS50928">
    <property type="entry name" value="ABC_TM1"/>
    <property type="match status" value="1"/>
</dbReference>
<sequence>MNAIAVFKNRWLAFLMLLPTLVVLGLFLYYPALETLRLSLYRANFVFQTETFVGLAQFQQLLTDPAYYQSLLQTVIFCALVVFLGLAFGLSLAILANQPIHGAAVYRSLLLYPYALSPAIAGTLWLFMFNPEVGLVNNILRTLFGIAPRWLDNPILAFTLVVFAAVWKNIGYNLAFYTAALQNLPGELLEAAALDGATPWQRFRYVTLPLLSPITFFLFFVNLTYAVFDTFSLVDILTAGGPTLGKTGITTFLIYRVYQDGFQNFQTGFAAAQAILMLIMVGGITVLQFRVGRRVNYGA</sequence>
<organism evidence="12 13">
    <name type="scientific">Meiothermus granaticius NBRC 107808</name>
    <dbReference type="NCBI Taxonomy" id="1227551"/>
    <lineage>
        <taxon>Bacteria</taxon>
        <taxon>Thermotogati</taxon>
        <taxon>Deinococcota</taxon>
        <taxon>Deinococci</taxon>
        <taxon>Thermales</taxon>
        <taxon>Thermaceae</taxon>
        <taxon>Meiothermus</taxon>
    </lineage>
</organism>
<name>A0A399F8T2_9DEIN</name>
<dbReference type="SUPFAM" id="SSF161098">
    <property type="entry name" value="MetI-like"/>
    <property type="match status" value="1"/>
</dbReference>
<evidence type="ECO:0000256" key="9">
    <source>
        <dbReference type="ARBA" id="ARBA00040780"/>
    </source>
</evidence>
<dbReference type="GO" id="GO:0005886">
    <property type="term" value="C:plasma membrane"/>
    <property type="evidence" value="ECO:0007669"/>
    <property type="project" value="UniProtKB-SubCell"/>
</dbReference>
<dbReference type="GO" id="GO:0055085">
    <property type="term" value="P:transmembrane transport"/>
    <property type="evidence" value="ECO:0007669"/>
    <property type="project" value="InterPro"/>
</dbReference>
<accession>A0A399F8T2</accession>
<evidence type="ECO:0000256" key="3">
    <source>
        <dbReference type="ARBA" id="ARBA00022448"/>
    </source>
</evidence>
<evidence type="ECO:0000256" key="4">
    <source>
        <dbReference type="ARBA" id="ARBA00022475"/>
    </source>
</evidence>
<evidence type="ECO:0000313" key="13">
    <source>
        <dbReference type="Proteomes" id="UP000266178"/>
    </source>
</evidence>
<evidence type="ECO:0000259" key="11">
    <source>
        <dbReference type="PROSITE" id="PS50928"/>
    </source>
</evidence>
<keyword evidence="5" id="KW-0997">Cell inner membrane</keyword>
<dbReference type="PANTHER" id="PTHR43227">
    <property type="entry name" value="BLL4140 PROTEIN"/>
    <property type="match status" value="1"/>
</dbReference>
<feature type="transmembrane region" description="Helical" evidence="10">
    <location>
        <begin position="12"/>
        <end position="32"/>
    </location>
</feature>
<dbReference type="InterPro" id="IPR035906">
    <property type="entry name" value="MetI-like_sf"/>
</dbReference>
<keyword evidence="4" id="KW-1003">Cell membrane</keyword>
<dbReference type="RefSeq" id="WP_240631259.1">
    <property type="nucleotide sequence ID" value="NZ_BJXM01000006.1"/>
</dbReference>
<dbReference type="Gene3D" id="1.10.3720.10">
    <property type="entry name" value="MetI-like"/>
    <property type="match status" value="1"/>
</dbReference>
<feature type="domain" description="ABC transmembrane type-1" evidence="11">
    <location>
        <begin position="71"/>
        <end position="288"/>
    </location>
</feature>
<dbReference type="AlphaFoldDB" id="A0A399F8T2"/>
<comment type="subcellular location">
    <subcellularLocation>
        <location evidence="1">Cell inner membrane</location>
        <topology evidence="1">Multi-pass membrane protein</topology>
    </subcellularLocation>
    <subcellularLocation>
        <location evidence="10">Cell membrane</location>
        <topology evidence="10">Multi-pass membrane protein</topology>
    </subcellularLocation>
</comment>
<reference evidence="12 13" key="1">
    <citation type="submission" date="2018-08" db="EMBL/GenBank/DDBJ databases">
        <title>Meiothermus granaticius genome AF-68 sequencing project.</title>
        <authorList>
            <person name="Da Costa M.S."/>
            <person name="Albuquerque L."/>
            <person name="Raposo P."/>
            <person name="Froufe H.J.C."/>
            <person name="Barroso C.S."/>
            <person name="Egas C."/>
        </authorList>
    </citation>
    <scope>NUCLEOTIDE SEQUENCE [LARGE SCALE GENOMIC DNA]</scope>
    <source>
        <strain evidence="12 13">AF-68</strain>
    </source>
</reference>
<evidence type="ECO:0000313" key="12">
    <source>
        <dbReference type="EMBL" id="RIH93077.1"/>
    </source>
</evidence>
<keyword evidence="6 10" id="KW-0812">Transmembrane</keyword>
<feature type="transmembrane region" description="Helical" evidence="10">
    <location>
        <begin position="71"/>
        <end position="97"/>
    </location>
</feature>